<organism evidence="1 2">
    <name type="scientific">Leptotrichia wadei</name>
    <dbReference type="NCBI Taxonomy" id="157687"/>
    <lineage>
        <taxon>Bacteria</taxon>
        <taxon>Fusobacteriati</taxon>
        <taxon>Fusobacteriota</taxon>
        <taxon>Fusobacteriia</taxon>
        <taxon>Fusobacteriales</taxon>
        <taxon>Leptotrichiaceae</taxon>
        <taxon>Leptotrichia</taxon>
    </lineage>
</organism>
<dbReference type="Proteomes" id="UP000070483">
    <property type="component" value="Unassembled WGS sequence"/>
</dbReference>
<evidence type="ECO:0000313" key="1">
    <source>
        <dbReference type="EMBL" id="KXB61711.1"/>
    </source>
</evidence>
<reference evidence="2" key="1">
    <citation type="submission" date="2016-01" db="EMBL/GenBank/DDBJ databases">
        <authorList>
            <person name="Mitreva M."/>
            <person name="Pepin K.H."/>
            <person name="Mihindukulasuriya K.A."/>
            <person name="Fulton R."/>
            <person name="Fronick C."/>
            <person name="O'Laughlin M."/>
            <person name="Miner T."/>
            <person name="Herter B."/>
            <person name="Rosa B.A."/>
            <person name="Cordes M."/>
            <person name="Tomlinson C."/>
            <person name="Wollam A."/>
            <person name="Palsikar V.B."/>
            <person name="Mardis E.R."/>
            <person name="Wilson R.K."/>
        </authorList>
    </citation>
    <scope>NUCLEOTIDE SEQUENCE [LARGE SCALE GENOMIC DNA]</scope>
    <source>
        <strain evidence="2">KA00185</strain>
    </source>
</reference>
<comment type="caution">
    <text evidence="1">The sequence shown here is derived from an EMBL/GenBank/DDBJ whole genome shotgun (WGS) entry which is preliminary data.</text>
</comment>
<dbReference type="OrthoDB" id="80679at2"/>
<keyword evidence="2" id="KW-1185">Reference proteome</keyword>
<gene>
    <name evidence="1" type="ORF">HMPREF3180_01737</name>
</gene>
<evidence type="ECO:0000313" key="2">
    <source>
        <dbReference type="Proteomes" id="UP000070483"/>
    </source>
</evidence>
<sequence>MFRRKKEIFYVGKVKIIINESTLDVFRNTIYYVDVQNALCIKGVPFITCDIYEDEFSNHLIAQAGLEDDEENDILPSVDKLKNKKIVCFIQLDEHIMR</sequence>
<dbReference type="STRING" id="157687.HMPREF3180_01737"/>
<name>A0A134A1Y4_9FUSO</name>
<proteinExistence type="predicted"/>
<dbReference type="PATRIC" id="fig|157687.3.peg.1729"/>
<dbReference type="AlphaFoldDB" id="A0A134A1Y4"/>
<protein>
    <submittedName>
        <fullName evidence="1">Uncharacterized protein</fullName>
    </submittedName>
</protein>
<dbReference type="EMBL" id="LSDD01000131">
    <property type="protein sequence ID" value="KXB61711.1"/>
    <property type="molecule type" value="Genomic_DNA"/>
</dbReference>
<dbReference type="RefSeq" id="WP_060918328.1">
    <property type="nucleotide sequence ID" value="NZ_KQ960101.1"/>
</dbReference>
<accession>A0A134A1Y4</accession>